<dbReference type="PANTHER" id="PTHR31025">
    <property type="entry name" value="SI:CH211-196P9.1-RELATED"/>
    <property type="match status" value="1"/>
</dbReference>
<evidence type="ECO:0000256" key="1">
    <source>
        <dbReference type="SAM" id="MobiDB-lite"/>
    </source>
</evidence>
<feature type="compositionally biased region" description="Low complexity" evidence="1">
    <location>
        <begin position="89"/>
        <end position="112"/>
    </location>
</feature>
<protein>
    <submittedName>
        <fullName evidence="2">Uncharacterized protein</fullName>
    </submittedName>
</protein>
<evidence type="ECO:0000313" key="3">
    <source>
        <dbReference type="Proteomes" id="UP001152622"/>
    </source>
</evidence>
<dbReference type="EMBL" id="JAINUF010000001">
    <property type="protein sequence ID" value="KAJ8381326.1"/>
    <property type="molecule type" value="Genomic_DNA"/>
</dbReference>
<feature type="compositionally biased region" description="Polar residues" evidence="1">
    <location>
        <begin position="18"/>
        <end position="32"/>
    </location>
</feature>
<feature type="region of interest" description="Disordered" evidence="1">
    <location>
        <begin position="59"/>
        <end position="112"/>
    </location>
</feature>
<dbReference type="OrthoDB" id="8895157at2759"/>
<dbReference type="Proteomes" id="UP001152622">
    <property type="component" value="Chromosome 1"/>
</dbReference>
<organism evidence="2 3">
    <name type="scientific">Synaphobranchus kaupii</name>
    <name type="common">Kaup's arrowtooth eel</name>
    <dbReference type="NCBI Taxonomy" id="118154"/>
    <lineage>
        <taxon>Eukaryota</taxon>
        <taxon>Metazoa</taxon>
        <taxon>Chordata</taxon>
        <taxon>Craniata</taxon>
        <taxon>Vertebrata</taxon>
        <taxon>Euteleostomi</taxon>
        <taxon>Actinopterygii</taxon>
        <taxon>Neopterygii</taxon>
        <taxon>Teleostei</taxon>
        <taxon>Anguilliformes</taxon>
        <taxon>Synaphobranchidae</taxon>
        <taxon>Synaphobranchus</taxon>
    </lineage>
</organism>
<feature type="compositionally biased region" description="Polar residues" evidence="1">
    <location>
        <begin position="77"/>
        <end position="88"/>
    </location>
</feature>
<gene>
    <name evidence="2" type="ORF">SKAU_G00021040</name>
</gene>
<feature type="region of interest" description="Disordered" evidence="1">
    <location>
        <begin position="16"/>
        <end position="46"/>
    </location>
</feature>
<dbReference type="PANTHER" id="PTHR31025:SF27">
    <property type="entry name" value="SI:CH211-193K19.2-RELATED"/>
    <property type="match status" value="1"/>
</dbReference>
<evidence type="ECO:0000313" key="2">
    <source>
        <dbReference type="EMBL" id="KAJ8381326.1"/>
    </source>
</evidence>
<keyword evidence="3" id="KW-1185">Reference proteome</keyword>
<comment type="caution">
    <text evidence="2">The sequence shown here is derived from an EMBL/GenBank/DDBJ whole genome shotgun (WGS) entry which is preliminary data.</text>
</comment>
<accession>A0A9Q1JC73</accession>
<sequence>MERAAVEETIEAVIAGVGTTTSDSGNTVSPSLCDSPGAPATEAGHLPLPLPIPLAILQPPAKPSAAPPARRQRSASTTVPVFTSGSVSPTATTPRTPPSGTQTAATTVITSTSTNAAIKNTKKGKRKWQAMEEEENVVCGVCGLRDPKTSGEVVSWVQCGHYTDVVNIISLGAKIPSLASQLPYTRVQLLYDVQMQLMKTNQEYQSNGTLLTPSPKLKSNILDALASEILKDKAYPSSAQFDDTIQLEKTKKVKRERLALLSEVNKKDNNQTSTPPNVFRKKGGVAGRTINDTLAVIDQDVNCDDAVRDMNQTVIGIYVAKHEGADVDDPPEDIGIVVEGVQVLQDLMDVANACALLFGVMYCLNLSYPSDLKYTFEFLQKILMELDVHRLSNKIQIL</sequence>
<dbReference type="AlphaFoldDB" id="A0A9Q1JC73"/>
<name>A0A9Q1JC73_SYNKA</name>
<proteinExistence type="predicted"/>
<reference evidence="2" key="1">
    <citation type="journal article" date="2023" name="Science">
        <title>Genome structures resolve the early diversification of teleost fishes.</title>
        <authorList>
            <person name="Parey E."/>
            <person name="Louis A."/>
            <person name="Montfort J."/>
            <person name="Bouchez O."/>
            <person name="Roques C."/>
            <person name="Iampietro C."/>
            <person name="Lluch J."/>
            <person name="Castinel A."/>
            <person name="Donnadieu C."/>
            <person name="Desvignes T."/>
            <person name="Floi Bucao C."/>
            <person name="Jouanno E."/>
            <person name="Wen M."/>
            <person name="Mejri S."/>
            <person name="Dirks R."/>
            <person name="Jansen H."/>
            <person name="Henkel C."/>
            <person name="Chen W.J."/>
            <person name="Zahm M."/>
            <person name="Cabau C."/>
            <person name="Klopp C."/>
            <person name="Thompson A.W."/>
            <person name="Robinson-Rechavi M."/>
            <person name="Braasch I."/>
            <person name="Lecointre G."/>
            <person name="Bobe J."/>
            <person name="Postlethwait J.H."/>
            <person name="Berthelot C."/>
            <person name="Roest Crollius H."/>
            <person name="Guiguen Y."/>
        </authorList>
    </citation>
    <scope>NUCLEOTIDE SEQUENCE</scope>
    <source>
        <strain evidence="2">WJC10195</strain>
    </source>
</reference>